<dbReference type="InterPro" id="IPR038765">
    <property type="entry name" value="Papain-like_cys_pep_sf"/>
</dbReference>
<dbReference type="GO" id="GO:0008234">
    <property type="term" value="F:cysteine-type peptidase activity"/>
    <property type="evidence" value="ECO:0007669"/>
    <property type="project" value="InterPro"/>
</dbReference>
<evidence type="ECO:0000313" key="3">
    <source>
        <dbReference type="Proteomes" id="UP000249590"/>
    </source>
</evidence>
<name>A0A8B2NGP8_9HYPH</name>
<evidence type="ECO:0000259" key="1">
    <source>
        <dbReference type="Pfam" id="PF00112"/>
    </source>
</evidence>
<dbReference type="OrthoDB" id="1491023at2"/>
<accession>A0A8B2NGP8</accession>
<comment type="caution">
    <text evidence="2">The sequence shown here is derived from an EMBL/GenBank/DDBJ whole genome shotgun (WGS) entry which is preliminary data.</text>
</comment>
<gene>
    <name evidence="2" type="ORF">DLJ53_32845</name>
</gene>
<feature type="domain" description="Peptidase C1A papain C-terminal" evidence="1">
    <location>
        <begin position="167"/>
        <end position="205"/>
    </location>
</feature>
<dbReference type="Gene3D" id="3.90.70.10">
    <property type="entry name" value="Cysteine proteinases"/>
    <property type="match status" value="1"/>
</dbReference>
<dbReference type="Pfam" id="PF00112">
    <property type="entry name" value="Peptidase_C1"/>
    <property type="match status" value="1"/>
</dbReference>
<dbReference type="SUPFAM" id="SSF54001">
    <property type="entry name" value="Cysteine proteinases"/>
    <property type="match status" value="1"/>
</dbReference>
<reference evidence="2 3" key="1">
    <citation type="submission" date="2018-05" db="EMBL/GenBank/DDBJ databases">
        <title>Acuticoccus sediminis sp. nov., isolated from deep-sea sediment of Indian Ocean.</title>
        <authorList>
            <person name="Liu X."/>
            <person name="Lai Q."/>
            <person name="Du Y."/>
            <person name="Sun F."/>
            <person name="Zhang X."/>
            <person name="Wang S."/>
            <person name="Shao Z."/>
        </authorList>
    </citation>
    <scope>NUCLEOTIDE SEQUENCE [LARGE SCALE GENOMIC DNA]</scope>
    <source>
        <strain evidence="2 3">PTG4-2</strain>
    </source>
</reference>
<protein>
    <submittedName>
        <fullName evidence="2">Peptidase C1</fullName>
    </submittedName>
</protein>
<keyword evidence="3" id="KW-1185">Reference proteome</keyword>
<dbReference type="EMBL" id="QHHQ01000014">
    <property type="protein sequence ID" value="RAH96291.1"/>
    <property type="molecule type" value="Genomic_DNA"/>
</dbReference>
<dbReference type="InterPro" id="IPR000668">
    <property type="entry name" value="Peptidase_C1A_C"/>
</dbReference>
<evidence type="ECO:0000313" key="2">
    <source>
        <dbReference type="EMBL" id="RAH96291.1"/>
    </source>
</evidence>
<proteinExistence type="predicted"/>
<dbReference type="CDD" id="cd02619">
    <property type="entry name" value="Peptidase_C1"/>
    <property type="match status" value="1"/>
</dbReference>
<dbReference type="Proteomes" id="UP000249590">
    <property type="component" value="Unassembled WGS sequence"/>
</dbReference>
<dbReference type="RefSeq" id="WP_083551972.1">
    <property type="nucleotide sequence ID" value="NZ_QHHQ01000014.1"/>
</dbReference>
<dbReference type="GO" id="GO:0006508">
    <property type="term" value="P:proteolysis"/>
    <property type="evidence" value="ECO:0007669"/>
    <property type="project" value="InterPro"/>
</dbReference>
<sequence length="241" mass="26029">MTLQISTDMRRDLGTVRDQGRRPTCLSFAASDAHRHARGHPDWLCVEWLYFHAARRAGTGPRCGTTMPDTQAILRGTGQPVEAAWPYSAAWPDPASWQPPGGVSSLFTCESSSCAPGLHGIRAGLLAGRPVVVGVFLSGTYRFPADWTLIGTEVLLAPDRHEPIDRNDGHAMVIVGHGRHAGEPVMLLRNSWGSRWGHEGHAWVREDCLAPRLVGAFVIKEGDGDVLQSDVSGANAGTRLA</sequence>
<dbReference type="AlphaFoldDB" id="A0A8B2NGP8"/>
<organism evidence="2 3">
    <name type="scientific">Acuticoccus sediminis</name>
    <dbReference type="NCBI Taxonomy" id="2184697"/>
    <lineage>
        <taxon>Bacteria</taxon>
        <taxon>Pseudomonadati</taxon>
        <taxon>Pseudomonadota</taxon>
        <taxon>Alphaproteobacteria</taxon>
        <taxon>Hyphomicrobiales</taxon>
        <taxon>Amorphaceae</taxon>
        <taxon>Acuticoccus</taxon>
    </lineage>
</organism>